<dbReference type="EMBL" id="CP000113">
    <property type="protein sequence ID" value="ABF88048.1"/>
    <property type="molecule type" value="Genomic_DNA"/>
</dbReference>
<dbReference type="HOGENOM" id="CLU_013584_2_0_7"/>
<dbReference type="eggNOG" id="COG3344">
    <property type="taxonomic scope" value="Bacteria"/>
</dbReference>
<dbReference type="GO" id="GO:0003964">
    <property type="term" value="F:RNA-directed DNA polymerase activity"/>
    <property type="evidence" value="ECO:0007669"/>
    <property type="project" value="UniProtKB-KW"/>
</dbReference>
<evidence type="ECO:0000313" key="14">
    <source>
        <dbReference type="Proteomes" id="UP000002402"/>
    </source>
</evidence>
<dbReference type="Proteomes" id="UP000002402">
    <property type="component" value="Chromosome"/>
</dbReference>
<gene>
    <name evidence="13" type="ordered locus">MXAN_2102</name>
    <name evidence="12" type="ordered locus">MXAN_3607</name>
    <name evidence="11" type="ordered locus">MXAN_5215</name>
</gene>
<dbReference type="InterPro" id="IPR043502">
    <property type="entry name" value="DNA/RNA_pol_sf"/>
</dbReference>
<dbReference type="AlphaFoldDB" id="Q1D1V6"/>
<dbReference type="InterPro" id="IPR030931">
    <property type="entry name" value="Group_II_RT_mat"/>
</dbReference>
<dbReference type="InterPro" id="IPR013597">
    <property type="entry name" value="Mat_intron_G2"/>
</dbReference>
<organism evidence="11 14">
    <name type="scientific">Myxococcus xanthus (strain DK1622)</name>
    <dbReference type="NCBI Taxonomy" id="246197"/>
    <lineage>
        <taxon>Bacteria</taxon>
        <taxon>Pseudomonadati</taxon>
        <taxon>Myxococcota</taxon>
        <taxon>Myxococcia</taxon>
        <taxon>Myxococcales</taxon>
        <taxon>Cystobacterineae</taxon>
        <taxon>Myxococcaceae</taxon>
        <taxon>Myxococcus</taxon>
    </lineage>
</organism>
<dbReference type="SUPFAM" id="SSF56672">
    <property type="entry name" value="DNA/RNA polymerases"/>
    <property type="match status" value="1"/>
</dbReference>
<dbReference type="InterPro" id="IPR000477">
    <property type="entry name" value="RT_dom"/>
</dbReference>
<dbReference type="KEGG" id="mxa:MXAN_3607"/>
<dbReference type="PRINTS" id="PR00866">
    <property type="entry name" value="RNADNAPOLMS"/>
</dbReference>
<accession>Q1D1V6</accession>
<dbReference type="EMBL" id="CP000113">
    <property type="protein sequence ID" value="ABF89781.1"/>
    <property type="molecule type" value="Genomic_DNA"/>
</dbReference>
<dbReference type="KEGG" id="mxa:MXAN_2102"/>
<evidence type="ECO:0000256" key="5">
    <source>
        <dbReference type="ARBA" id="ARBA00022842"/>
    </source>
</evidence>
<dbReference type="Pfam" id="PF00078">
    <property type="entry name" value="RVT_1"/>
    <property type="match status" value="1"/>
</dbReference>
<dbReference type="InterPro" id="IPR051083">
    <property type="entry name" value="GrpII_Intron_Splice-Mob/Def"/>
</dbReference>
<sequence>MTKPTISPQELRARIGHRAKSAPTHRFWGLYVHVLKPEVLEAAYLEARRNGGAPGQDGITFEHIEERGRAGFLGAVAEELRTGTYRPRPYRRREIPKEGGKVRVISIPSIRDRVVQGALRLVLEPIFEADFSGSSFGARPGRSAHEAIDTVRQGLRRRRHRVVDVDLKAYFDSIRHAPLLERVARRVQDGEVLALVKQFLRSTGDRGIPQGSPLSPLLANIALNDLDHVLDRGRGFLTYARYLDDMVVLAPDSEKGRRWAARALERIRQEAEALGVSLNKEKTRTVTMTDRNASFAFLGFDFRWKRSPKTGTWYPNTNPRRKKVTEVLRRVRHVLRDSRALAVQSAVVEVNAIVRGWVNYFRWGNSYQALDRVKHHVELKVRRFAAKRAKRGGFGWKRWSKDVVYGSWGLFDDYRVRYYAILKAGSPPSGSITPVR</sequence>
<evidence type="ECO:0000313" key="12">
    <source>
        <dbReference type="EMBL" id="ABF88048.1"/>
    </source>
</evidence>
<evidence type="ECO:0000256" key="6">
    <source>
        <dbReference type="ARBA" id="ARBA00022918"/>
    </source>
</evidence>
<proteinExistence type="inferred from homology"/>
<evidence type="ECO:0000256" key="7">
    <source>
        <dbReference type="ARBA" id="ARBA00023118"/>
    </source>
</evidence>
<dbReference type="EnsemblBacteria" id="ABF86578">
    <property type="protein sequence ID" value="ABF86578"/>
    <property type="gene ID" value="MXAN_5215"/>
</dbReference>
<evidence type="ECO:0000256" key="2">
    <source>
        <dbReference type="ARBA" id="ARBA00022679"/>
    </source>
</evidence>
<dbReference type="STRING" id="246197.MXAN_2102"/>
<comment type="similarity">
    <text evidence="8">Belongs to the bacterial reverse transcriptase family.</text>
</comment>
<dbReference type="EMBL" id="CP000113">
    <property type="protein sequence ID" value="ABF86578.1"/>
    <property type="molecule type" value="Genomic_DNA"/>
</dbReference>
<keyword evidence="14" id="KW-1185">Reference proteome</keyword>
<feature type="domain" description="Reverse transcriptase" evidence="10">
    <location>
        <begin position="76"/>
        <end position="302"/>
    </location>
</feature>
<dbReference type="Pfam" id="PF08388">
    <property type="entry name" value="GIIM"/>
    <property type="match status" value="1"/>
</dbReference>
<evidence type="ECO:0000256" key="1">
    <source>
        <dbReference type="ARBA" id="ARBA00012493"/>
    </source>
</evidence>
<comment type="catalytic activity">
    <reaction evidence="9">
        <text>DNA(n) + a 2'-deoxyribonucleoside 5'-triphosphate = DNA(n+1) + diphosphate</text>
        <dbReference type="Rhea" id="RHEA:22508"/>
        <dbReference type="Rhea" id="RHEA-COMP:17339"/>
        <dbReference type="Rhea" id="RHEA-COMP:17340"/>
        <dbReference type="ChEBI" id="CHEBI:33019"/>
        <dbReference type="ChEBI" id="CHEBI:61560"/>
        <dbReference type="ChEBI" id="CHEBI:173112"/>
        <dbReference type="EC" id="2.7.7.49"/>
    </reaction>
</comment>
<keyword evidence="6" id="KW-0695">RNA-directed DNA polymerase</keyword>
<name>Q1D1V6_MYXXD</name>
<keyword evidence="2" id="KW-0808">Transferase</keyword>
<dbReference type="NCBIfam" id="TIGR04416">
    <property type="entry name" value="group_II_RT_mat"/>
    <property type="match status" value="1"/>
</dbReference>
<dbReference type="RefSeq" id="WP_011552185.1">
    <property type="nucleotide sequence ID" value="NC_008095.1"/>
</dbReference>
<reference evidence="11 14" key="1">
    <citation type="journal article" date="2006" name="Proc. Natl. Acad. Sci. U.S.A.">
        <title>Evolution of sensory complexity recorded in a myxobacterial genome.</title>
        <authorList>
            <person name="Goldman B.S."/>
            <person name="Nierman W.C."/>
            <person name="Kaiser D."/>
            <person name="Slater S.C."/>
            <person name="Durkin A.S."/>
            <person name="Eisen J.A."/>
            <person name="Ronning C.M."/>
            <person name="Barbazuk W.B."/>
            <person name="Blanchard M."/>
            <person name="Field C."/>
            <person name="Halling C."/>
            <person name="Hinkle G."/>
            <person name="Iartchuk O."/>
            <person name="Kim H.S."/>
            <person name="Mackenzie C."/>
            <person name="Madupu R."/>
            <person name="Miller N."/>
            <person name="Shvartsbeyn A."/>
            <person name="Sullivan S.A."/>
            <person name="Vaudin M."/>
            <person name="Wiegand R."/>
            <person name="Kaplan H.B."/>
        </authorList>
    </citation>
    <scope>NUCLEOTIDE SEQUENCE [LARGE SCALE GENOMIC DNA]</scope>
    <source>
        <strain evidence="11">DK 1622</strain>
        <strain evidence="14">DK1622</strain>
    </source>
</reference>
<dbReference type="EnsemblBacteria" id="ABF88048">
    <property type="protein sequence ID" value="ABF88048"/>
    <property type="gene ID" value="MXAN_3607"/>
</dbReference>
<dbReference type="InterPro" id="IPR000123">
    <property type="entry name" value="Reverse_transcriptase_msDNA"/>
</dbReference>
<dbReference type="GeneID" id="41362497"/>
<evidence type="ECO:0000256" key="3">
    <source>
        <dbReference type="ARBA" id="ARBA00022695"/>
    </source>
</evidence>
<evidence type="ECO:0000256" key="9">
    <source>
        <dbReference type="ARBA" id="ARBA00048173"/>
    </source>
</evidence>
<dbReference type="OrthoDB" id="5366084at2"/>
<dbReference type="PROSITE" id="PS50878">
    <property type="entry name" value="RT_POL"/>
    <property type="match status" value="1"/>
</dbReference>
<dbReference type="PANTHER" id="PTHR34047:SF8">
    <property type="entry name" value="PROTEIN YKFC"/>
    <property type="match status" value="1"/>
</dbReference>
<dbReference type="GO" id="GO:0003723">
    <property type="term" value="F:RNA binding"/>
    <property type="evidence" value="ECO:0007669"/>
    <property type="project" value="InterPro"/>
</dbReference>
<keyword evidence="3" id="KW-0548">Nucleotidyltransferase</keyword>
<dbReference type="KEGG" id="mxa:MXAN_5215"/>
<keyword evidence="4" id="KW-0479">Metal-binding</keyword>
<dbReference type="PANTHER" id="PTHR34047">
    <property type="entry name" value="NUCLEAR INTRON MATURASE 1, MITOCHONDRIAL-RELATED"/>
    <property type="match status" value="1"/>
</dbReference>
<keyword evidence="5" id="KW-0460">Magnesium</keyword>
<protein>
    <recommendedName>
        <fullName evidence="1">RNA-directed DNA polymerase</fullName>
        <ecNumber evidence="1">2.7.7.49</ecNumber>
    </recommendedName>
</protein>
<evidence type="ECO:0000313" key="11">
    <source>
        <dbReference type="EMBL" id="ABF86578.1"/>
    </source>
</evidence>
<dbReference type="EnsemblBacteria" id="ABF89781">
    <property type="protein sequence ID" value="ABF89781"/>
    <property type="gene ID" value="MXAN_2102"/>
</dbReference>
<evidence type="ECO:0000313" key="13">
    <source>
        <dbReference type="EMBL" id="ABF89781.1"/>
    </source>
</evidence>
<evidence type="ECO:0000256" key="4">
    <source>
        <dbReference type="ARBA" id="ARBA00022723"/>
    </source>
</evidence>
<dbReference type="GO" id="GO:0046872">
    <property type="term" value="F:metal ion binding"/>
    <property type="evidence" value="ECO:0007669"/>
    <property type="project" value="UniProtKB-KW"/>
</dbReference>
<evidence type="ECO:0000259" key="10">
    <source>
        <dbReference type="PROSITE" id="PS50878"/>
    </source>
</evidence>
<dbReference type="GO" id="GO:0051607">
    <property type="term" value="P:defense response to virus"/>
    <property type="evidence" value="ECO:0007669"/>
    <property type="project" value="UniProtKB-KW"/>
</dbReference>
<keyword evidence="7" id="KW-0051">Antiviral defense</keyword>
<dbReference type="EC" id="2.7.7.49" evidence="1"/>
<dbReference type="CDD" id="cd01651">
    <property type="entry name" value="RT_G2_intron"/>
    <property type="match status" value="1"/>
</dbReference>
<evidence type="ECO:0000256" key="8">
    <source>
        <dbReference type="ARBA" id="ARBA00034120"/>
    </source>
</evidence>